<dbReference type="InterPro" id="IPR000182">
    <property type="entry name" value="GNAT_dom"/>
</dbReference>
<dbReference type="PROSITE" id="PS51186">
    <property type="entry name" value="GNAT"/>
    <property type="match status" value="1"/>
</dbReference>
<dbReference type="Gene3D" id="3.40.630.30">
    <property type="match status" value="1"/>
</dbReference>
<reference evidence="2 3" key="1">
    <citation type="submission" date="2024-04" db="EMBL/GenBank/DDBJ databases">
        <title>Human intestinal bacterial collection.</title>
        <authorList>
            <person name="Pauvert C."/>
            <person name="Hitch T.C.A."/>
            <person name="Clavel T."/>
        </authorList>
    </citation>
    <scope>NUCLEOTIDE SEQUENCE [LARGE SCALE GENOMIC DNA]</scope>
    <source>
        <strain evidence="2 3">CLA-AA-H145</strain>
    </source>
</reference>
<dbReference type="SUPFAM" id="SSF55729">
    <property type="entry name" value="Acyl-CoA N-acyltransferases (Nat)"/>
    <property type="match status" value="1"/>
</dbReference>
<dbReference type="CDD" id="cd04301">
    <property type="entry name" value="NAT_SF"/>
    <property type="match status" value="1"/>
</dbReference>
<keyword evidence="2" id="KW-0012">Acyltransferase</keyword>
<dbReference type="RefSeq" id="WP_215760711.1">
    <property type="nucleotide sequence ID" value="NZ_JAHKBE010000064.1"/>
</dbReference>
<keyword evidence="2" id="KW-0808">Transferase</keyword>
<keyword evidence="3" id="KW-1185">Reference proteome</keyword>
<gene>
    <name evidence="2" type="ORF">AAAT34_11450</name>
</gene>
<evidence type="ECO:0000259" key="1">
    <source>
        <dbReference type="PROSITE" id="PS51186"/>
    </source>
</evidence>
<dbReference type="Proteomes" id="UP001487296">
    <property type="component" value="Unassembled WGS sequence"/>
</dbReference>
<name>A0ABV1FTA9_9BACT</name>
<dbReference type="EC" id="2.3.1.-" evidence="2"/>
<protein>
    <submittedName>
        <fullName evidence="2">GNAT family N-acetyltransferase</fullName>
        <ecNumber evidence="2">2.3.1.-</ecNumber>
    </submittedName>
</protein>
<dbReference type="GO" id="GO:0016746">
    <property type="term" value="F:acyltransferase activity"/>
    <property type="evidence" value="ECO:0007669"/>
    <property type="project" value="UniProtKB-KW"/>
</dbReference>
<organism evidence="2 3">
    <name type="scientific">Hallella faecis</name>
    <dbReference type="NCBI Taxonomy" id="2841596"/>
    <lineage>
        <taxon>Bacteria</taxon>
        <taxon>Pseudomonadati</taxon>
        <taxon>Bacteroidota</taxon>
        <taxon>Bacteroidia</taxon>
        <taxon>Bacteroidales</taxon>
        <taxon>Prevotellaceae</taxon>
        <taxon>Hallella</taxon>
    </lineage>
</organism>
<evidence type="ECO:0000313" key="3">
    <source>
        <dbReference type="Proteomes" id="UP001487296"/>
    </source>
</evidence>
<evidence type="ECO:0000313" key="2">
    <source>
        <dbReference type="EMBL" id="MEQ2487651.1"/>
    </source>
</evidence>
<accession>A0ABV1FTA9</accession>
<dbReference type="EMBL" id="JBBNFP010000063">
    <property type="protein sequence ID" value="MEQ2487651.1"/>
    <property type="molecule type" value="Genomic_DNA"/>
</dbReference>
<dbReference type="Pfam" id="PF00583">
    <property type="entry name" value="Acetyltransf_1"/>
    <property type="match status" value="1"/>
</dbReference>
<feature type="domain" description="N-acetyltransferase" evidence="1">
    <location>
        <begin position="3"/>
        <end position="178"/>
    </location>
</feature>
<sequence length="182" mass="20991">MNLEIRDARIDDAEIVAWTVLTALDMEIHDLDKFIKSCSANDTLYSWRNAMVATVDKQAVGCLIGYEGSRYRELRERTWPQLWDDMDPEYLMSVEDETAPGEFYLDSMAIQPGHRGLSIGKKLMTYAIEKGKALGCKNATLLVDTHKPRLEAYYRSLGFEVFAQMEYFGHIYNRMRLPNTEC</sequence>
<dbReference type="InterPro" id="IPR016181">
    <property type="entry name" value="Acyl_CoA_acyltransferase"/>
</dbReference>
<comment type="caution">
    <text evidence="2">The sequence shown here is derived from an EMBL/GenBank/DDBJ whole genome shotgun (WGS) entry which is preliminary data.</text>
</comment>
<proteinExistence type="predicted"/>